<dbReference type="Pfam" id="PF19300">
    <property type="entry name" value="BPD_transp_1_N"/>
    <property type="match status" value="1"/>
</dbReference>
<evidence type="ECO:0000256" key="5">
    <source>
        <dbReference type="ARBA" id="ARBA00022989"/>
    </source>
</evidence>
<accession>A0A2T1A1U5</accession>
<comment type="subcellular location">
    <subcellularLocation>
        <location evidence="1 7">Cell membrane</location>
        <topology evidence="1 7">Multi-pass membrane protein</topology>
    </subcellularLocation>
</comment>
<evidence type="ECO:0000313" key="10">
    <source>
        <dbReference type="Proteomes" id="UP000237752"/>
    </source>
</evidence>
<dbReference type="InterPro" id="IPR045621">
    <property type="entry name" value="BPD_transp_1_N"/>
</dbReference>
<dbReference type="CDD" id="cd06261">
    <property type="entry name" value="TM_PBP2"/>
    <property type="match status" value="1"/>
</dbReference>
<feature type="domain" description="ABC transmembrane type-1" evidence="8">
    <location>
        <begin position="97"/>
        <end position="306"/>
    </location>
</feature>
<feature type="transmembrane region" description="Helical" evidence="7">
    <location>
        <begin position="103"/>
        <end position="124"/>
    </location>
</feature>
<reference evidence="9 10" key="1">
    <citation type="submission" date="2018-03" db="EMBL/GenBank/DDBJ databases">
        <title>Genomic Encyclopedia of Archaeal and Bacterial Type Strains, Phase II (KMG-II): from individual species to whole genera.</title>
        <authorList>
            <person name="Goeker M."/>
        </authorList>
    </citation>
    <scope>NUCLEOTIDE SEQUENCE [LARGE SCALE GENOMIC DNA]</scope>
    <source>
        <strain evidence="9 10">DSM 100065</strain>
    </source>
</reference>
<evidence type="ECO:0000256" key="4">
    <source>
        <dbReference type="ARBA" id="ARBA00022692"/>
    </source>
</evidence>
<dbReference type="SUPFAM" id="SSF161098">
    <property type="entry name" value="MetI-like"/>
    <property type="match status" value="1"/>
</dbReference>
<keyword evidence="2 7" id="KW-0813">Transport</keyword>
<dbReference type="InterPro" id="IPR035906">
    <property type="entry name" value="MetI-like_sf"/>
</dbReference>
<dbReference type="PROSITE" id="PS50928">
    <property type="entry name" value="ABC_TM1"/>
    <property type="match status" value="1"/>
</dbReference>
<keyword evidence="4 7" id="KW-0812">Transmembrane</keyword>
<evidence type="ECO:0000256" key="3">
    <source>
        <dbReference type="ARBA" id="ARBA00022475"/>
    </source>
</evidence>
<dbReference type="PANTHER" id="PTHR43163">
    <property type="entry name" value="DIPEPTIDE TRANSPORT SYSTEM PERMEASE PROTEIN DPPB-RELATED"/>
    <property type="match status" value="1"/>
</dbReference>
<evidence type="ECO:0000259" key="8">
    <source>
        <dbReference type="PROSITE" id="PS50928"/>
    </source>
</evidence>
<proteinExistence type="inferred from homology"/>
<evidence type="ECO:0000256" key="2">
    <source>
        <dbReference type="ARBA" id="ARBA00022448"/>
    </source>
</evidence>
<keyword evidence="6 7" id="KW-0472">Membrane</keyword>
<keyword evidence="5 7" id="KW-1133">Transmembrane helix</keyword>
<keyword evidence="3" id="KW-1003">Cell membrane</keyword>
<dbReference type="Gene3D" id="1.10.3720.10">
    <property type="entry name" value="MetI-like"/>
    <property type="match status" value="1"/>
</dbReference>
<evidence type="ECO:0000256" key="7">
    <source>
        <dbReference type="RuleBase" id="RU363032"/>
    </source>
</evidence>
<evidence type="ECO:0000256" key="6">
    <source>
        <dbReference type="ARBA" id="ARBA00023136"/>
    </source>
</evidence>
<feature type="transmembrane region" description="Helical" evidence="7">
    <location>
        <begin position="9"/>
        <end position="30"/>
    </location>
</feature>
<dbReference type="EMBL" id="PVUE01000005">
    <property type="protein sequence ID" value="PRZ42575.1"/>
    <property type="molecule type" value="Genomic_DNA"/>
</dbReference>
<feature type="transmembrane region" description="Helical" evidence="7">
    <location>
        <begin position="283"/>
        <end position="309"/>
    </location>
</feature>
<evidence type="ECO:0000256" key="1">
    <source>
        <dbReference type="ARBA" id="ARBA00004651"/>
    </source>
</evidence>
<dbReference type="Pfam" id="PF00528">
    <property type="entry name" value="BPD_transp_1"/>
    <property type="match status" value="1"/>
</dbReference>
<keyword evidence="10" id="KW-1185">Reference proteome</keyword>
<comment type="similarity">
    <text evidence="7">Belongs to the binding-protein-dependent transport system permease family.</text>
</comment>
<dbReference type="GO" id="GO:0055085">
    <property type="term" value="P:transmembrane transport"/>
    <property type="evidence" value="ECO:0007669"/>
    <property type="project" value="InterPro"/>
</dbReference>
<dbReference type="GO" id="GO:0005886">
    <property type="term" value="C:plasma membrane"/>
    <property type="evidence" value="ECO:0007669"/>
    <property type="project" value="UniProtKB-SubCell"/>
</dbReference>
<evidence type="ECO:0000313" key="9">
    <source>
        <dbReference type="EMBL" id="PRZ42575.1"/>
    </source>
</evidence>
<comment type="caution">
    <text evidence="9">The sequence shown here is derived from an EMBL/GenBank/DDBJ whole genome shotgun (WGS) entry which is preliminary data.</text>
</comment>
<dbReference type="Proteomes" id="UP000237752">
    <property type="component" value="Unassembled WGS sequence"/>
</dbReference>
<protein>
    <submittedName>
        <fullName evidence="9">Peptide/nickel transport system permease protein</fullName>
    </submittedName>
</protein>
<organism evidence="9 10">
    <name type="scientific">Antricoccus suffuscus</name>
    <dbReference type="NCBI Taxonomy" id="1629062"/>
    <lineage>
        <taxon>Bacteria</taxon>
        <taxon>Bacillati</taxon>
        <taxon>Actinomycetota</taxon>
        <taxon>Actinomycetes</taxon>
        <taxon>Geodermatophilales</taxon>
        <taxon>Antricoccaceae</taxon>
        <taxon>Antricoccus</taxon>
    </lineage>
</organism>
<dbReference type="OrthoDB" id="9809425at2"/>
<gene>
    <name evidence="9" type="ORF">CLV47_105197</name>
</gene>
<dbReference type="RefSeq" id="WP_106348598.1">
    <property type="nucleotide sequence ID" value="NZ_PVUE01000005.1"/>
</dbReference>
<dbReference type="AlphaFoldDB" id="A0A2T1A1U5"/>
<feature type="transmembrane region" description="Helical" evidence="7">
    <location>
        <begin position="239"/>
        <end position="263"/>
    </location>
</feature>
<feature type="transmembrane region" description="Helical" evidence="7">
    <location>
        <begin position="136"/>
        <end position="163"/>
    </location>
</feature>
<feature type="transmembrane region" description="Helical" evidence="7">
    <location>
        <begin position="183"/>
        <end position="202"/>
    </location>
</feature>
<dbReference type="PANTHER" id="PTHR43163:SF6">
    <property type="entry name" value="DIPEPTIDE TRANSPORT SYSTEM PERMEASE PROTEIN DPPB-RELATED"/>
    <property type="match status" value="1"/>
</dbReference>
<name>A0A2T1A1U5_9ACTN</name>
<sequence>MAAYAVRRALYGILVIFLVAVFVFFALRAVPGDVVRLQLADSPGVTEADIAKRTAELGLDRPLFTQLFSFLGNAFVGDFGRSFQDNQNVMSMIGERLPITLELGIMALLIGLLLGVPIGLISSLRPNGALDQSLRVVSVAGLSIPNFWLGLMLITYIALIFGWSPPINYQGPTQDLGANFAQLILPAIALGATVMASIARMLRSSLLEVMQSNYVRTVRARGASRSSVLLKHATRNSMVPVFTVMGLQVGAILGGTVILEKIFSIPGMGSMIFEAVQMRDYPVILGSVVVYGAVFVFVNILVDLMYGVIDPRVRFK</sequence>
<dbReference type="InterPro" id="IPR000515">
    <property type="entry name" value="MetI-like"/>
</dbReference>